<reference evidence="2 3" key="1">
    <citation type="submission" date="2014-05" db="EMBL/GenBank/DDBJ databases">
        <title>De novo Genome Sequence of Spirocheata sp.</title>
        <authorList>
            <person name="Shivani Y."/>
            <person name="Subhash Y."/>
            <person name="Tushar L."/>
            <person name="Sasikala C."/>
            <person name="Ramana C.V."/>
        </authorList>
    </citation>
    <scope>NUCLEOTIDE SEQUENCE [LARGE SCALE GENOMIC DNA]</scope>
    <source>
        <strain evidence="2 3">JC230</strain>
    </source>
</reference>
<evidence type="ECO:0000313" key="2">
    <source>
        <dbReference type="EMBL" id="KGE73395.1"/>
    </source>
</evidence>
<evidence type="ECO:0000256" key="1">
    <source>
        <dbReference type="SAM" id="MobiDB-lite"/>
    </source>
</evidence>
<feature type="region of interest" description="Disordered" evidence="1">
    <location>
        <begin position="73"/>
        <end position="99"/>
    </location>
</feature>
<dbReference type="AlphaFoldDB" id="A0A098QZV5"/>
<feature type="compositionally biased region" description="Gly residues" evidence="1">
    <location>
        <begin position="73"/>
        <end position="89"/>
    </location>
</feature>
<dbReference type="Proteomes" id="UP000029692">
    <property type="component" value="Unassembled WGS sequence"/>
</dbReference>
<proteinExistence type="predicted"/>
<keyword evidence="3" id="KW-1185">Reference proteome</keyword>
<accession>A0A098QZV5</accession>
<gene>
    <name evidence="2" type="ORF">DC28_03735</name>
</gene>
<organism evidence="2 3">
    <name type="scientific">Spirochaeta lutea</name>
    <dbReference type="NCBI Taxonomy" id="1480694"/>
    <lineage>
        <taxon>Bacteria</taxon>
        <taxon>Pseudomonadati</taxon>
        <taxon>Spirochaetota</taxon>
        <taxon>Spirochaetia</taxon>
        <taxon>Spirochaetales</taxon>
        <taxon>Spirochaetaceae</taxon>
        <taxon>Spirochaeta</taxon>
    </lineage>
</organism>
<protein>
    <submittedName>
        <fullName evidence="2">Uncharacterized protein</fullName>
    </submittedName>
</protein>
<name>A0A098QZV5_9SPIO</name>
<dbReference type="EMBL" id="JNUP01000029">
    <property type="protein sequence ID" value="KGE73395.1"/>
    <property type="molecule type" value="Genomic_DNA"/>
</dbReference>
<comment type="caution">
    <text evidence="2">The sequence shown here is derived from an EMBL/GenBank/DDBJ whole genome shotgun (WGS) entry which is preliminary data.</text>
</comment>
<evidence type="ECO:0000313" key="3">
    <source>
        <dbReference type="Proteomes" id="UP000029692"/>
    </source>
</evidence>
<sequence length="99" mass="10029">MPFAVISSMVFLEGSVGFPTGVWSRGSGKGAASGTVHRGLGPILHRRDQGSASRAFGDLGGFWMRISPAPGIPGGGVAGAKGPRRGGSGEAWARGRLKP</sequence>